<evidence type="ECO:0000313" key="1">
    <source>
        <dbReference type="EMBL" id="TFK27364.1"/>
    </source>
</evidence>
<reference evidence="1 2" key="1">
    <citation type="journal article" date="2019" name="Nat. Ecol. Evol.">
        <title>Megaphylogeny resolves global patterns of mushroom evolution.</title>
        <authorList>
            <person name="Varga T."/>
            <person name="Krizsan K."/>
            <person name="Foldi C."/>
            <person name="Dima B."/>
            <person name="Sanchez-Garcia M."/>
            <person name="Sanchez-Ramirez S."/>
            <person name="Szollosi G.J."/>
            <person name="Szarkandi J.G."/>
            <person name="Papp V."/>
            <person name="Albert L."/>
            <person name="Andreopoulos W."/>
            <person name="Angelini C."/>
            <person name="Antonin V."/>
            <person name="Barry K.W."/>
            <person name="Bougher N.L."/>
            <person name="Buchanan P."/>
            <person name="Buyck B."/>
            <person name="Bense V."/>
            <person name="Catcheside P."/>
            <person name="Chovatia M."/>
            <person name="Cooper J."/>
            <person name="Damon W."/>
            <person name="Desjardin D."/>
            <person name="Finy P."/>
            <person name="Geml J."/>
            <person name="Haridas S."/>
            <person name="Hughes K."/>
            <person name="Justo A."/>
            <person name="Karasinski D."/>
            <person name="Kautmanova I."/>
            <person name="Kiss B."/>
            <person name="Kocsube S."/>
            <person name="Kotiranta H."/>
            <person name="LaButti K.M."/>
            <person name="Lechner B.E."/>
            <person name="Liimatainen K."/>
            <person name="Lipzen A."/>
            <person name="Lukacs Z."/>
            <person name="Mihaltcheva S."/>
            <person name="Morgado L.N."/>
            <person name="Niskanen T."/>
            <person name="Noordeloos M.E."/>
            <person name="Ohm R.A."/>
            <person name="Ortiz-Santana B."/>
            <person name="Ovrebo C."/>
            <person name="Racz N."/>
            <person name="Riley R."/>
            <person name="Savchenko A."/>
            <person name="Shiryaev A."/>
            <person name="Soop K."/>
            <person name="Spirin V."/>
            <person name="Szebenyi C."/>
            <person name="Tomsovsky M."/>
            <person name="Tulloss R.E."/>
            <person name="Uehling J."/>
            <person name="Grigoriev I.V."/>
            <person name="Vagvolgyi C."/>
            <person name="Papp T."/>
            <person name="Martin F.M."/>
            <person name="Miettinen O."/>
            <person name="Hibbett D.S."/>
            <person name="Nagy L.G."/>
        </authorList>
    </citation>
    <scope>NUCLEOTIDE SEQUENCE [LARGE SCALE GENOMIC DNA]</scope>
    <source>
        <strain evidence="1 2">CBS 121175</strain>
    </source>
</reference>
<accession>A0A5C3L2Z4</accession>
<proteinExistence type="predicted"/>
<organism evidence="1 2">
    <name type="scientific">Coprinopsis marcescibilis</name>
    <name type="common">Agaric fungus</name>
    <name type="synonym">Psathyrella marcescibilis</name>
    <dbReference type="NCBI Taxonomy" id="230819"/>
    <lineage>
        <taxon>Eukaryota</taxon>
        <taxon>Fungi</taxon>
        <taxon>Dikarya</taxon>
        <taxon>Basidiomycota</taxon>
        <taxon>Agaricomycotina</taxon>
        <taxon>Agaricomycetes</taxon>
        <taxon>Agaricomycetidae</taxon>
        <taxon>Agaricales</taxon>
        <taxon>Agaricineae</taxon>
        <taxon>Psathyrellaceae</taxon>
        <taxon>Coprinopsis</taxon>
    </lineage>
</organism>
<gene>
    <name evidence="1" type="ORF">FA15DRAFT_211006</name>
</gene>
<dbReference type="Proteomes" id="UP000307440">
    <property type="component" value="Unassembled WGS sequence"/>
</dbReference>
<name>A0A5C3L2Z4_COPMA</name>
<sequence>MPVTSCFVPTSTCADEMIEPLRDSLRDAAVWWTNSSGRNGTFENLLANPPVISYQVGATEHLDYARQHLRPGNLDSRRPRFPPYGLIARKTCQVLTDLAGSLVVPPQTERTLHTDLDTDLIMYSIAALLPTHWQHHSAISLPLVLDIAQF</sequence>
<dbReference type="EMBL" id="ML210165">
    <property type="protein sequence ID" value="TFK27364.1"/>
    <property type="molecule type" value="Genomic_DNA"/>
</dbReference>
<evidence type="ECO:0000313" key="2">
    <source>
        <dbReference type="Proteomes" id="UP000307440"/>
    </source>
</evidence>
<keyword evidence="2" id="KW-1185">Reference proteome</keyword>
<dbReference type="AlphaFoldDB" id="A0A5C3L2Z4"/>
<protein>
    <submittedName>
        <fullName evidence="1">Uncharacterized protein</fullName>
    </submittedName>
</protein>